<dbReference type="Gene3D" id="1.10.10.10">
    <property type="entry name" value="Winged helix-like DNA-binding domain superfamily/Winged helix DNA-binding domain"/>
    <property type="match status" value="1"/>
</dbReference>
<comment type="similarity">
    <text evidence="4">Belongs to the HSF family.</text>
</comment>
<keyword evidence="3" id="KW-0539">Nucleus</keyword>
<dbReference type="InterPro" id="IPR000232">
    <property type="entry name" value="HSF_DNA-bd"/>
</dbReference>
<name>A0A7S4ENY5_9STRA</name>
<protein>
    <recommendedName>
        <fullName evidence="5">HSF-type DNA-binding domain-containing protein</fullName>
    </recommendedName>
</protein>
<dbReference type="AlphaFoldDB" id="A0A7S4ENY5"/>
<dbReference type="Pfam" id="PF00447">
    <property type="entry name" value="HSF_DNA-bind"/>
    <property type="match status" value="1"/>
</dbReference>
<sequence length="330" mass="37075">MSICFPCRLHDLLNDAEKNGYDHIISWSPDGKSFKIHETSLMVPILQRYFRQTKYQSFQRQLHGYGFHRNRYGEGKGEVSHPLFVHGQRAMSKEMRRKSGTKMSQHNTMPSTSNIPLLPYAGNSKTSKIAIDDTASVSTPCIDPIVVLSWTLDPKPCSTDVVDSNCNHFPADNRVATERMLMVPSTINPGPFPPPIIRTSTNPNFAPQRINIQQQEMQALRFLQGVMPTIVPPTPMAPPIVSILPALVAQPLPQIMPPILSTQTIGESTQYIDVIKAAYLLEAKLKVDRILKEYPSAGHNHIGNSVNELEVKSRIELAYMMYLESQTNRL</sequence>
<dbReference type="SUPFAM" id="SSF46785">
    <property type="entry name" value="Winged helix' DNA-binding domain"/>
    <property type="match status" value="1"/>
</dbReference>
<dbReference type="GO" id="GO:0003700">
    <property type="term" value="F:DNA-binding transcription factor activity"/>
    <property type="evidence" value="ECO:0007669"/>
    <property type="project" value="InterPro"/>
</dbReference>
<evidence type="ECO:0000313" key="6">
    <source>
        <dbReference type="EMBL" id="CAE0726008.1"/>
    </source>
</evidence>
<keyword evidence="2" id="KW-0238">DNA-binding</keyword>
<evidence type="ECO:0000256" key="3">
    <source>
        <dbReference type="ARBA" id="ARBA00023242"/>
    </source>
</evidence>
<gene>
    <name evidence="6" type="ORF">PAUS00366_LOCUS18765</name>
</gene>
<dbReference type="PANTHER" id="PTHR10015">
    <property type="entry name" value="HEAT SHOCK TRANSCRIPTION FACTOR"/>
    <property type="match status" value="1"/>
</dbReference>
<dbReference type="GO" id="GO:0043565">
    <property type="term" value="F:sequence-specific DNA binding"/>
    <property type="evidence" value="ECO:0007669"/>
    <property type="project" value="InterPro"/>
</dbReference>
<organism evidence="6">
    <name type="scientific">Pseudo-nitzschia australis</name>
    <dbReference type="NCBI Taxonomy" id="44445"/>
    <lineage>
        <taxon>Eukaryota</taxon>
        <taxon>Sar</taxon>
        <taxon>Stramenopiles</taxon>
        <taxon>Ochrophyta</taxon>
        <taxon>Bacillariophyta</taxon>
        <taxon>Bacillariophyceae</taxon>
        <taxon>Bacillariophycidae</taxon>
        <taxon>Bacillariales</taxon>
        <taxon>Bacillariaceae</taxon>
        <taxon>Pseudo-nitzschia</taxon>
    </lineage>
</organism>
<evidence type="ECO:0000259" key="5">
    <source>
        <dbReference type="SMART" id="SM00415"/>
    </source>
</evidence>
<feature type="domain" description="HSF-type DNA-binding" evidence="5">
    <location>
        <begin position="5"/>
        <end position="98"/>
    </location>
</feature>
<proteinExistence type="inferred from homology"/>
<dbReference type="InterPro" id="IPR036388">
    <property type="entry name" value="WH-like_DNA-bd_sf"/>
</dbReference>
<accession>A0A7S4ENY5</accession>
<evidence type="ECO:0000256" key="2">
    <source>
        <dbReference type="ARBA" id="ARBA00023125"/>
    </source>
</evidence>
<reference evidence="6" key="1">
    <citation type="submission" date="2021-01" db="EMBL/GenBank/DDBJ databases">
        <authorList>
            <person name="Corre E."/>
            <person name="Pelletier E."/>
            <person name="Niang G."/>
            <person name="Scheremetjew M."/>
            <person name="Finn R."/>
            <person name="Kale V."/>
            <person name="Holt S."/>
            <person name="Cochrane G."/>
            <person name="Meng A."/>
            <person name="Brown T."/>
            <person name="Cohen L."/>
        </authorList>
    </citation>
    <scope>NUCLEOTIDE SEQUENCE</scope>
    <source>
        <strain evidence="6">10249 10 AB</strain>
    </source>
</reference>
<dbReference type="InterPro" id="IPR036390">
    <property type="entry name" value="WH_DNA-bd_sf"/>
</dbReference>
<dbReference type="EMBL" id="HBIX01027766">
    <property type="protein sequence ID" value="CAE0726008.1"/>
    <property type="molecule type" value="Transcribed_RNA"/>
</dbReference>
<evidence type="ECO:0000256" key="1">
    <source>
        <dbReference type="ARBA" id="ARBA00004123"/>
    </source>
</evidence>
<comment type="subcellular location">
    <subcellularLocation>
        <location evidence="1">Nucleus</location>
    </subcellularLocation>
</comment>
<dbReference type="GO" id="GO:0005634">
    <property type="term" value="C:nucleus"/>
    <property type="evidence" value="ECO:0007669"/>
    <property type="project" value="UniProtKB-SubCell"/>
</dbReference>
<dbReference type="SMART" id="SM00415">
    <property type="entry name" value="HSF"/>
    <property type="match status" value="1"/>
</dbReference>
<dbReference type="PANTHER" id="PTHR10015:SF206">
    <property type="entry name" value="HSF-TYPE DNA-BINDING DOMAIN-CONTAINING PROTEIN"/>
    <property type="match status" value="1"/>
</dbReference>
<evidence type="ECO:0000256" key="4">
    <source>
        <dbReference type="RuleBase" id="RU004020"/>
    </source>
</evidence>